<comment type="caution">
    <text evidence="9">The sequence shown here is derived from an EMBL/GenBank/DDBJ whole genome shotgun (WGS) entry which is preliminary data.</text>
</comment>
<feature type="transmembrane region" description="Helical" evidence="7">
    <location>
        <begin position="143"/>
        <end position="163"/>
    </location>
</feature>
<reference evidence="9" key="2">
    <citation type="journal article" date="2021" name="PeerJ">
        <title>Extensive microbial diversity within the chicken gut microbiome revealed by metagenomics and culture.</title>
        <authorList>
            <person name="Gilroy R."/>
            <person name="Ravi A."/>
            <person name="Getino M."/>
            <person name="Pursley I."/>
            <person name="Horton D.L."/>
            <person name="Alikhan N.F."/>
            <person name="Baker D."/>
            <person name="Gharbi K."/>
            <person name="Hall N."/>
            <person name="Watson M."/>
            <person name="Adriaenssens E.M."/>
            <person name="Foster-Nyarko E."/>
            <person name="Jarju S."/>
            <person name="Secka A."/>
            <person name="Antonio M."/>
            <person name="Oren A."/>
            <person name="Chaudhuri R.R."/>
            <person name="La Ragione R."/>
            <person name="Hildebrand F."/>
            <person name="Pallen M.J."/>
        </authorList>
    </citation>
    <scope>NUCLEOTIDE SEQUENCE</scope>
    <source>
        <strain evidence="9">14700</strain>
    </source>
</reference>
<dbReference type="Proteomes" id="UP000810292">
    <property type="component" value="Unassembled WGS sequence"/>
</dbReference>
<feature type="transmembrane region" description="Helical" evidence="7">
    <location>
        <begin position="65"/>
        <end position="85"/>
    </location>
</feature>
<evidence type="ECO:0000313" key="9">
    <source>
        <dbReference type="EMBL" id="MBO8468458.1"/>
    </source>
</evidence>
<gene>
    <name evidence="9" type="ORF">IAA72_01560</name>
</gene>
<evidence type="ECO:0000256" key="5">
    <source>
        <dbReference type="ARBA" id="ARBA00022989"/>
    </source>
</evidence>
<reference evidence="9" key="1">
    <citation type="submission" date="2020-10" db="EMBL/GenBank/DDBJ databases">
        <authorList>
            <person name="Gilroy R."/>
        </authorList>
    </citation>
    <scope>NUCLEOTIDE SEQUENCE</scope>
    <source>
        <strain evidence="9">14700</strain>
    </source>
</reference>
<keyword evidence="3" id="KW-1003">Cell membrane</keyword>
<dbReference type="GO" id="GO:0005886">
    <property type="term" value="C:plasma membrane"/>
    <property type="evidence" value="ECO:0007669"/>
    <property type="project" value="UniProtKB-SubCell"/>
</dbReference>
<keyword evidence="2" id="KW-0813">Transport</keyword>
<dbReference type="Gene3D" id="1.10.3720.10">
    <property type="entry name" value="MetI-like"/>
    <property type="match status" value="1"/>
</dbReference>
<dbReference type="AlphaFoldDB" id="A0A9D9I9E7"/>
<evidence type="ECO:0000256" key="6">
    <source>
        <dbReference type="ARBA" id="ARBA00023136"/>
    </source>
</evidence>
<feature type="transmembrane region" description="Helical" evidence="7">
    <location>
        <begin position="200"/>
        <end position="221"/>
    </location>
</feature>
<organism evidence="9 10">
    <name type="scientific">Candidatus Ornithospirochaeta stercoravium</name>
    <dbReference type="NCBI Taxonomy" id="2840897"/>
    <lineage>
        <taxon>Bacteria</taxon>
        <taxon>Pseudomonadati</taxon>
        <taxon>Spirochaetota</taxon>
        <taxon>Spirochaetia</taxon>
        <taxon>Spirochaetales</taxon>
        <taxon>Spirochaetaceae</taxon>
        <taxon>Spirochaetaceae incertae sedis</taxon>
        <taxon>Candidatus Ornithospirochaeta</taxon>
    </lineage>
</organism>
<evidence type="ECO:0000259" key="8">
    <source>
        <dbReference type="PROSITE" id="PS50928"/>
    </source>
</evidence>
<dbReference type="PANTHER" id="PTHR30193">
    <property type="entry name" value="ABC TRANSPORTER PERMEASE PROTEIN"/>
    <property type="match status" value="1"/>
</dbReference>
<keyword evidence="5 7" id="KW-1133">Transmembrane helix</keyword>
<keyword evidence="6 7" id="KW-0472">Membrane</keyword>
<protein>
    <submittedName>
        <fullName evidence="9">Sugar ABC transporter permease</fullName>
    </submittedName>
</protein>
<evidence type="ECO:0000256" key="7">
    <source>
        <dbReference type="SAM" id="Phobius"/>
    </source>
</evidence>
<name>A0A9D9I9E7_9SPIO</name>
<accession>A0A9D9I9E7</accession>
<dbReference type="EMBL" id="JADIMF010000022">
    <property type="protein sequence ID" value="MBO8468458.1"/>
    <property type="molecule type" value="Genomic_DNA"/>
</dbReference>
<comment type="subcellular location">
    <subcellularLocation>
        <location evidence="1">Cell membrane</location>
        <topology evidence="1">Multi-pass membrane protein</topology>
    </subcellularLocation>
</comment>
<evidence type="ECO:0000256" key="3">
    <source>
        <dbReference type="ARBA" id="ARBA00022475"/>
    </source>
</evidence>
<feature type="transmembrane region" description="Helical" evidence="7">
    <location>
        <begin position="92"/>
        <end position="115"/>
    </location>
</feature>
<feature type="transmembrane region" description="Helical" evidence="7">
    <location>
        <begin position="254"/>
        <end position="272"/>
    </location>
</feature>
<evidence type="ECO:0000256" key="2">
    <source>
        <dbReference type="ARBA" id="ARBA00022448"/>
    </source>
</evidence>
<keyword evidence="4 7" id="KW-0812">Transmembrane</keyword>
<dbReference type="InterPro" id="IPR051393">
    <property type="entry name" value="ABC_transporter_permease"/>
</dbReference>
<sequence length="277" mass="30543">MKAYAFLLPAIILAAVFSLLPFLKTFISSFFTVSQSGKVLGFAALDNYITLFSDSAFTASVKNTARFTLLFLPLNTVITFMAAALTRKRRKLTWITEAIFISPLAFSLSAFALVFKEIFRGEVSIANRILSTSLLWLDERGSAMAVLVILGLFLDFAIDYILLISSFRSIDRSIIEAAEIDGAGAVRMLFQIETPAIKTMLAITIFMALKDAILISAPVMVLTEGGPFRSTETIMYFYYLEAFKSGNRAYESTISSMMVLSSALLMGAIALIRRKDA</sequence>
<dbReference type="PANTHER" id="PTHR30193:SF37">
    <property type="entry name" value="INNER MEMBRANE ABC TRANSPORTER PERMEASE PROTEIN YCJO"/>
    <property type="match status" value="1"/>
</dbReference>
<feature type="domain" description="ABC transmembrane type-1" evidence="8">
    <location>
        <begin position="61"/>
        <end position="270"/>
    </location>
</feature>
<evidence type="ECO:0000313" key="10">
    <source>
        <dbReference type="Proteomes" id="UP000810292"/>
    </source>
</evidence>
<dbReference type="InterPro" id="IPR000515">
    <property type="entry name" value="MetI-like"/>
</dbReference>
<dbReference type="GO" id="GO:0055085">
    <property type="term" value="P:transmembrane transport"/>
    <property type="evidence" value="ECO:0007669"/>
    <property type="project" value="InterPro"/>
</dbReference>
<proteinExistence type="predicted"/>
<dbReference type="PROSITE" id="PS50928">
    <property type="entry name" value="ABC_TM1"/>
    <property type="match status" value="1"/>
</dbReference>
<dbReference type="CDD" id="cd06261">
    <property type="entry name" value="TM_PBP2"/>
    <property type="match status" value="1"/>
</dbReference>
<evidence type="ECO:0000256" key="4">
    <source>
        <dbReference type="ARBA" id="ARBA00022692"/>
    </source>
</evidence>
<evidence type="ECO:0000256" key="1">
    <source>
        <dbReference type="ARBA" id="ARBA00004651"/>
    </source>
</evidence>
<dbReference type="InterPro" id="IPR035906">
    <property type="entry name" value="MetI-like_sf"/>
</dbReference>
<dbReference type="SUPFAM" id="SSF161098">
    <property type="entry name" value="MetI-like"/>
    <property type="match status" value="1"/>
</dbReference>